<protein>
    <submittedName>
        <fullName evidence="3">Prepilin-type cleavage/methylation domain-containing protein</fullName>
    </submittedName>
</protein>
<dbReference type="SUPFAM" id="SSF54523">
    <property type="entry name" value="Pili subunits"/>
    <property type="match status" value="1"/>
</dbReference>
<evidence type="ECO:0000313" key="3">
    <source>
        <dbReference type="EMBL" id="PQO45319.1"/>
    </source>
</evidence>
<dbReference type="EMBL" id="PUHZ01000015">
    <property type="protein sequence ID" value="PQO45319.1"/>
    <property type="molecule type" value="Genomic_DNA"/>
</dbReference>
<dbReference type="InterPro" id="IPR045584">
    <property type="entry name" value="Pilin-like"/>
</dbReference>
<dbReference type="Proteomes" id="UP000237819">
    <property type="component" value="Unassembled WGS sequence"/>
</dbReference>
<dbReference type="InterPro" id="IPR012902">
    <property type="entry name" value="N_methyl_site"/>
</dbReference>
<sequence>MMPSRSLERATILEKPFCEFSGESMKRNAFTLVELLVVIAIIGVLVALLLPAVQQAREAARRMSCSNNLKQLALGMHNYHDTYRSLPCANRGTSTSRRSAGPNVAMLPFIEQKNLAEIYNHNEWWHHSSNMVMADKMPEAFACPSTPNSEDTMSNAGPRFTGFQATDYAYPTESLVNTVPSSIYDAVFKHDIYRRFAGITDGLSNTVLIHESAGRAHWWVNGKQMNDSVMPATWGSNESWTTVQPLNGIRYAFLRTTYTFNSSNPTSTPPKLSAYTGGVINVTNECMMPYSFHPGGVLDARADGSVSFMAETIDLNLFYTAMTCNNGDVAGGQ</sequence>
<dbReference type="Pfam" id="PF07963">
    <property type="entry name" value="N_methyl"/>
    <property type="match status" value="1"/>
</dbReference>
<reference evidence="3 4" key="1">
    <citation type="submission" date="2018-02" db="EMBL/GenBank/DDBJ databases">
        <title>Comparative genomes isolates from brazilian mangrove.</title>
        <authorList>
            <person name="Araujo J.E."/>
            <person name="Taketani R.G."/>
            <person name="Silva M.C.P."/>
            <person name="Loureco M.V."/>
            <person name="Andreote F.D."/>
        </authorList>
    </citation>
    <scope>NUCLEOTIDE SEQUENCE [LARGE SCALE GENOMIC DNA]</scope>
    <source>
        <strain evidence="3 4">Nap-Phe MGV</strain>
    </source>
</reference>
<evidence type="ECO:0000313" key="4">
    <source>
        <dbReference type="Proteomes" id="UP000237819"/>
    </source>
</evidence>
<dbReference type="Pfam" id="PF07596">
    <property type="entry name" value="SBP_bac_10"/>
    <property type="match status" value="1"/>
</dbReference>
<proteinExistence type="predicted"/>
<accession>A0A2S8GLK6</accession>
<feature type="transmembrane region" description="Helical" evidence="1">
    <location>
        <begin position="29"/>
        <end position="53"/>
    </location>
</feature>
<dbReference type="PANTHER" id="PTHR30093">
    <property type="entry name" value="GENERAL SECRETION PATHWAY PROTEIN G"/>
    <property type="match status" value="1"/>
</dbReference>
<name>A0A2S8GLK6_9BACT</name>
<keyword evidence="1" id="KW-0812">Transmembrane</keyword>
<organism evidence="3 4">
    <name type="scientific">Blastopirellula marina</name>
    <dbReference type="NCBI Taxonomy" id="124"/>
    <lineage>
        <taxon>Bacteria</taxon>
        <taxon>Pseudomonadati</taxon>
        <taxon>Planctomycetota</taxon>
        <taxon>Planctomycetia</taxon>
        <taxon>Pirellulales</taxon>
        <taxon>Pirellulaceae</taxon>
        <taxon>Blastopirellula</taxon>
    </lineage>
</organism>
<evidence type="ECO:0000256" key="1">
    <source>
        <dbReference type="SAM" id="Phobius"/>
    </source>
</evidence>
<keyword evidence="1" id="KW-1133">Transmembrane helix</keyword>
<gene>
    <name evidence="3" type="ORF">C5Y93_15310</name>
</gene>
<dbReference type="InterPro" id="IPR011453">
    <property type="entry name" value="DUF1559"/>
</dbReference>
<feature type="domain" description="DUF1559" evidence="2">
    <location>
        <begin position="54"/>
        <end position="315"/>
    </location>
</feature>
<dbReference type="AlphaFoldDB" id="A0A2S8GLK6"/>
<dbReference type="PANTHER" id="PTHR30093:SF2">
    <property type="entry name" value="TYPE II SECRETION SYSTEM PROTEIN H"/>
    <property type="match status" value="1"/>
</dbReference>
<evidence type="ECO:0000259" key="2">
    <source>
        <dbReference type="Pfam" id="PF07596"/>
    </source>
</evidence>
<comment type="caution">
    <text evidence="3">The sequence shown here is derived from an EMBL/GenBank/DDBJ whole genome shotgun (WGS) entry which is preliminary data.</text>
</comment>
<dbReference type="Gene3D" id="3.30.700.10">
    <property type="entry name" value="Glycoprotein, Type 4 Pilin"/>
    <property type="match status" value="1"/>
</dbReference>
<dbReference type="NCBIfam" id="TIGR02532">
    <property type="entry name" value="IV_pilin_GFxxxE"/>
    <property type="match status" value="1"/>
</dbReference>
<keyword evidence="1" id="KW-0472">Membrane</keyword>